<name>A0A2A9MLM2_BESBE</name>
<sequence>MLQANKARVVADLAYETLEIRHLELRYWMEVFKKFGVLAAFLGGFASSVMLLNTAEAREARRTNVLFVLASGGAMGCNLVLLTVSVICCLWGPGRALTGRGSKSYTVAIEVLEKMYRHCMLLFRMGLLCYLTASIFAVFSTFPVFSAALISLVFLFFGYVLVIRAAHLKAKFVPQYFTSGALRANPVRDIGDELTARQDPGLAGFALDATFGQRI</sequence>
<accession>A0A2A9MLM2</accession>
<evidence type="ECO:0000313" key="2">
    <source>
        <dbReference type="EMBL" id="PFH36352.1"/>
    </source>
</evidence>
<keyword evidence="1" id="KW-0812">Transmembrane</keyword>
<gene>
    <name evidence="2" type="ORF">BESB_045440</name>
</gene>
<evidence type="ECO:0008006" key="4">
    <source>
        <dbReference type="Google" id="ProtNLM"/>
    </source>
</evidence>
<keyword evidence="1" id="KW-0472">Membrane</keyword>
<dbReference type="AlphaFoldDB" id="A0A2A9MLM2"/>
<dbReference type="KEGG" id="bbes:BESB_045440"/>
<organism evidence="2 3">
    <name type="scientific">Besnoitia besnoiti</name>
    <name type="common">Apicomplexan protozoan</name>
    <dbReference type="NCBI Taxonomy" id="94643"/>
    <lineage>
        <taxon>Eukaryota</taxon>
        <taxon>Sar</taxon>
        <taxon>Alveolata</taxon>
        <taxon>Apicomplexa</taxon>
        <taxon>Conoidasida</taxon>
        <taxon>Coccidia</taxon>
        <taxon>Eucoccidiorida</taxon>
        <taxon>Eimeriorina</taxon>
        <taxon>Sarcocystidae</taxon>
        <taxon>Besnoitia</taxon>
    </lineage>
</organism>
<protein>
    <recommendedName>
        <fullName evidence="4">Transmembrane protein</fullName>
    </recommendedName>
</protein>
<reference evidence="2 3" key="1">
    <citation type="submission" date="2017-09" db="EMBL/GenBank/DDBJ databases">
        <title>Genome sequencing of Besnoitia besnoiti strain Bb-Ger1.</title>
        <authorList>
            <person name="Schares G."/>
            <person name="Venepally P."/>
            <person name="Lorenzi H.A."/>
        </authorList>
    </citation>
    <scope>NUCLEOTIDE SEQUENCE [LARGE SCALE GENOMIC DNA]</scope>
    <source>
        <strain evidence="2 3">Bb-Ger1</strain>
    </source>
</reference>
<dbReference type="OrthoDB" id="412890at2759"/>
<keyword evidence="3" id="KW-1185">Reference proteome</keyword>
<dbReference type="GeneID" id="40309474"/>
<comment type="caution">
    <text evidence="2">The sequence shown here is derived from an EMBL/GenBank/DDBJ whole genome shotgun (WGS) entry which is preliminary data.</text>
</comment>
<feature type="transmembrane region" description="Helical" evidence="1">
    <location>
        <begin position="35"/>
        <end position="53"/>
    </location>
</feature>
<keyword evidence="1" id="KW-1133">Transmembrane helix</keyword>
<feature type="transmembrane region" description="Helical" evidence="1">
    <location>
        <begin position="121"/>
        <end position="139"/>
    </location>
</feature>
<dbReference type="VEuPathDB" id="ToxoDB:BESB_045440"/>
<evidence type="ECO:0000256" key="1">
    <source>
        <dbReference type="SAM" id="Phobius"/>
    </source>
</evidence>
<feature type="transmembrane region" description="Helical" evidence="1">
    <location>
        <begin position="145"/>
        <end position="162"/>
    </location>
</feature>
<feature type="transmembrane region" description="Helical" evidence="1">
    <location>
        <begin position="65"/>
        <end position="91"/>
    </location>
</feature>
<dbReference type="EMBL" id="NWUJ01000003">
    <property type="protein sequence ID" value="PFH36352.1"/>
    <property type="molecule type" value="Genomic_DNA"/>
</dbReference>
<evidence type="ECO:0000313" key="3">
    <source>
        <dbReference type="Proteomes" id="UP000224006"/>
    </source>
</evidence>
<dbReference type="Proteomes" id="UP000224006">
    <property type="component" value="Chromosome III"/>
</dbReference>
<dbReference type="RefSeq" id="XP_029220361.1">
    <property type="nucleotide sequence ID" value="XM_029362995.1"/>
</dbReference>
<proteinExistence type="predicted"/>